<dbReference type="EMBL" id="KB296703">
    <property type="protein sequence ID" value="ELU11440.1"/>
    <property type="molecule type" value="Genomic_DNA"/>
</dbReference>
<reference evidence="3 5" key="2">
    <citation type="journal article" date="2013" name="Nature">
        <title>Insights into bilaterian evolution from three spiralian genomes.</title>
        <authorList>
            <person name="Simakov O."/>
            <person name="Marletaz F."/>
            <person name="Cho S.J."/>
            <person name="Edsinger-Gonzales E."/>
            <person name="Havlak P."/>
            <person name="Hellsten U."/>
            <person name="Kuo D.H."/>
            <person name="Larsson T."/>
            <person name="Lv J."/>
            <person name="Arendt D."/>
            <person name="Savage R."/>
            <person name="Osoegawa K."/>
            <person name="de Jong P."/>
            <person name="Grimwood J."/>
            <person name="Chapman J.A."/>
            <person name="Shapiro H."/>
            <person name="Aerts A."/>
            <person name="Otillar R.P."/>
            <person name="Terry A.Y."/>
            <person name="Boore J.L."/>
            <person name="Grigoriev I.V."/>
            <person name="Lindberg D.R."/>
            <person name="Seaver E.C."/>
            <person name="Weisblat D.A."/>
            <person name="Putnam N.H."/>
            <person name="Rokhsar D.S."/>
        </authorList>
    </citation>
    <scope>NUCLEOTIDE SEQUENCE</scope>
    <source>
        <strain evidence="3 5">I ESC-2004</strain>
    </source>
</reference>
<evidence type="ECO:0000313" key="3">
    <source>
        <dbReference type="EMBL" id="ELU11440.1"/>
    </source>
</evidence>
<dbReference type="EnsemblMetazoa" id="CapteT49827">
    <property type="protein sequence ID" value="CapteP49827"/>
    <property type="gene ID" value="CapteG49827"/>
</dbReference>
<name>R7V6P7_CAPTE</name>
<dbReference type="SUPFAM" id="SSF48678">
    <property type="entry name" value="Moesin tail domain"/>
    <property type="match status" value="1"/>
</dbReference>
<dbReference type="STRING" id="283909.R7V6P7"/>
<reference evidence="5" key="1">
    <citation type="submission" date="2012-12" db="EMBL/GenBank/DDBJ databases">
        <authorList>
            <person name="Hellsten U."/>
            <person name="Grimwood J."/>
            <person name="Chapman J.A."/>
            <person name="Shapiro H."/>
            <person name="Aerts A."/>
            <person name="Otillar R.P."/>
            <person name="Terry A.Y."/>
            <person name="Boore J.L."/>
            <person name="Simakov O."/>
            <person name="Marletaz F."/>
            <person name="Cho S.-J."/>
            <person name="Edsinger-Gonzales E."/>
            <person name="Havlak P."/>
            <person name="Kuo D.-H."/>
            <person name="Larsson T."/>
            <person name="Lv J."/>
            <person name="Arendt D."/>
            <person name="Savage R."/>
            <person name="Osoegawa K."/>
            <person name="de Jong P."/>
            <person name="Lindberg D.R."/>
            <person name="Seaver E.C."/>
            <person name="Weisblat D.A."/>
            <person name="Putnam N.H."/>
            <person name="Grigoriev I.V."/>
            <person name="Rokhsar D.S."/>
        </authorList>
    </citation>
    <scope>NUCLEOTIDE SEQUENCE</scope>
    <source>
        <strain evidence="5">I ESC-2004</strain>
    </source>
</reference>
<dbReference type="Proteomes" id="UP000014760">
    <property type="component" value="Unassembled WGS sequence"/>
</dbReference>
<feature type="non-terminal residue" evidence="3">
    <location>
        <position position="1"/>
    </location>
</feature>
<keyword evidence="1" id="KW-0175">Coiled coil</keyword>
<dbReference type="AlphaFoldDB" id="R7V6P7"/>
<sequence>RPEEDRITQAEKNKRMQEQLKTLNAELANAKDQTLVTKNDVLHAQNQAEGRDKYKTLKQIRQGNTKYRVDLFEA</sequence>
<feature type="non-terminal residue" evidence="3">
    <location>
        <position position="74"/>
    </location>
</feature>
<accession>R7V6P7</accession>
<dbReference type="InterPro" id="IPR011259">
    <property type="entry name" value="ERM_C_dom"/>
</dbReference>
<dbReference type="EMBL" id="AMQN01000856">
    <property type="status" value="NOT_ANNOTATED_CDS"/>
    <property type="molecule type" value="Genomic_DNA"/>
</dbReference>
<dbReference type="PANTHER" id="PTHR23281">
    <property type="entry name" value="MERLIN/MOESIN/EZRIN/RADIXIN"/>
    <property type="match status" value="1"/>
</dbReference>
<dbReference type="OMA" id="DYKPSIE"/>
<evidence type="ECO:0000313" key="4">
    <source>
        <dbReference type="EnsemblMetazoa" id="CapteP49827"/>
    </source>
</evidence>
<dbReference type="InterPro" id="IPR011174">
    <property type="entry name" value="ERM"/>
</dbReference>
<organism evidence="3">
    <name type="scientific">Capitella teleta</name>
    <name type="common">Polychaete worm</name>
    <dbReference type="NCBI Taxonomy" id="283909"/>
    <lineage>
        <taxon>Eukaryota</taxon>
        <taxon>Metazoa</taxon>
        <taxon>Spiralia</taxon>
        <taxon>Lophotrochozoa</taxon>
        <taxon>Annelida</taxon>
        <taxon>Polychaeta</taxon>
        <taxon>Sedentaria</taxon>
        <taxon>Scolecida</taxon>
        <taxon>Capitellidae</taxon>
        <taxon>Capitella</taxon>
    </lineage>
</organism>
<evidence type="ECO:0000259" key="2">
    <source>
        <dbReference type="Pfam" id="PF00769"/>
    </source>
</evidence>
<dbReference type="HOGENOM" id="CLU_151661_0_0_1"/>
<dbReference type="GO" id="GO:0003779">
    <property type="term" value="F:actin binding"/>
    <property type="evidence" value="ECO:0007669"/>
    <property type="project" value="InterPro"/>
</dbReference>
<dbReference type="Gene3D" id="6.10.360.10">
    <property type="match status" value="1"/>
</dbReference>
<evidence type="ECO:0000256" key="1">
    <source>
        <dbReference type="SAM" id="Coils"/>
    </source>
</evidence>
<reference evidence="4" key="3">
    <citation type="submission" date="2015-06" db="UniProtKB">
        <authorList>
            <consortium name="EnsemblMetazoa"/>
        </authorList>
    </citation>
    <scope>IDENTIFICATION</scope>
</reference>
<dbReference type="InterPro" id="IPR000798">
    <property type="entry name" value="Ez/rad/moesin-like"/>
</dbReference>
<dbReference type="OrthoDB" id="6018897at2759"/>
<dbReference type="Pfam" id="PF00769">
    <property type="entry name" value="ERM_C"/>
    <property type="match status" value="1"/>
</dbReference>
<dbReference type="InterPro" id="IPR008954">
    <property type="entry name" value="Moesin_tail_sf"/>
</dbReference>
<evidence type="ECO:0000313" key="5">
    <source>
        <dbReference type="Proteomes" id="UP000014760"/>
    </source>
</evidence>
<dbReference type="PRINTS" id="PR00661">
    <property type="entry name" value="ERMFAMILY"/>
</dbReference>
<feature type="domain" description="Ezrin/radixin/moesin C-terminal" evidence="2">
    <location>
        <begin position="2"/>
        <end position="74"/>
    </location>
</feature>
<protein>
    <recommendedName>
        <fullName evidence="2">Ezrin/radixin/moesin C-terminal domain-containing protein</fullName>
    </recommendedName>
</protein>
<gene>
    <name evidence="3" type="ORF">CAPTEDRAFT_49827</name>
</gene>
<keyword evidence="5" id="KW-1185">Reference proteome</keyword>
<feature type="coiled-coil region" evidence="1">
    <location>
        <begin position="6"/>
        <end position="33"/>
    </location>
</feature>
<proteinExistence type="predicted"/>